<evidence type="ECO:0000313" key="2">
    <source>
        <dbReference type="Proteomes" id="UP000016924"/>
    </source>
</evidence>
<gene>
    <name evidence="1" type="ORF">W97_02709</name>
</gene>
<reference evidence="2" key="1">
    <citation type="submission" date="2012-06" db="EMBL/GenBank/DDBJ databases">
        <title>The genome sequence of Coniosporium apollinis CBS 100218.</title>
        <authorList>
            <consortium name="The Broad Institute Genome Sequencing Platform"/>
            <person name="Cuomo C."/>
            <person name="Gorbushina A."/>
            <person name="Noack S."/>
            <person name="Walker B."/>
            <person name="Young S.K."/>
            <person name="Zeng Q."/>
            <person name="Gargeya S."/>
            <person name="Fitzgerald M."/>
            <person name="Haas B."/>
            <person name="Abouelleil A."/>
            <person name="Alvarado L."/>
            <person name="Arachchi H.M."/>
            <person name="Berlin A.M."/>
            <person name="Chapman S.B."/>
            <person name="Goldberg J."/>
            <person name="Griggs A."/>
            <person name="Gujja S."/>
            <person name="Hansen M."/>
            <person name="Howarth C."/>
            <person name="Imamovic A."/>
            <person name="Larimer J."/>
            <person name="McCowan C."/>
            <person name="Montmayeur A."/>
            <person name="Murphy C."/>
            <person name="Neiman D."/>
            <person name="Pearson M."/>
            <person name="Priest M."/>
            <person name="Roberts A."/>
            <person name="Saif S."/>
            <person name="Shea T."/>
            <person name="Sisk P."/>
            <person name="Sykes S."/>
            <person name="Wortman J."/>
            <person name="Nusbaum C."/>
            <person name="Birren B."/>
        </authorList>
    </citation>
    <scope>NUCLEOTIDE SEQUENCE [LARGE SCALE GENOMIC DNA]</scope>
    <source>
        <strain evidence="2">CBS 100218</strain>
    </source>
</reference>
<dbReference type="RefSeq" id="XP_007778798.1">
    <property type="nucleotide sequence ID" value="XM_007780608.1"/>
</dbReference>
<dbReference type="GeneID" id="19900020"/>
<dbReference type="EMBL" id="JH767563">
    <property type="protein sequence ID" value="EON63481.1"/>
    <property type="molecule type" value="Genomic_DNA"/>
</dbReference>
<proteinExistence type="predicted"/>
<evidence type="ECO:0000313" key="1">
    <source>
        <dbReference type="EMBL" id="EON63481.1"/>
    </source>
</evidence>
<keyword evidence="2" id="KW-1185">Reference proteome</keyword>
<evidence type="ECO:0008006" key="3">
    <source>
        <dbReference type="Google" id="ProtNLM"/>
    </source>
</evidence>
<dbReference type="Proteomes" id="UP000016924">
    <property type="component" value="Unassembled WGS sequence"/>
</dbReference>
<sequence length="305" mass="35000">MAPQITIQRINTVADSNSTAIAAVLNTAELLENVLLRVDPARMVFTMQRVSALWQNVITHSIKIKRMLFLIPIGEYATRFIGLARSEGEDFFPIPTYTEGALALNDQKIHRSLSPMTRKSVSHRRIRQWVEGRLQGECRIDNDIGPDQQRVRFTWTEGAYPRINGGKGDNLESRGFDNKSASWRRMFLTQPPCTWVRLHLKFTPSVSPVPLDFFRRSRLQRYGIVLSNGVTLGDLFDRLEDLVHKMWMESQGSPLPRAENFLLSMTWCILEAKPEHEPDTVLEPPTEENSHIRTFDGKYGLQYTT</sequence>
<dbReference type="AlphaFoldDB" id="R7YP82"/>
<accession>R7YP82</accession>
<dbReference type="OrthoDB" id="3800738at2759"/>
<protein>
    <recommendedName>
        <fullName evidence="3">F-box domain-containing protein</fullName>
    </recommendedName>
</protein>
<dbReference type="HOGENOM" id="CLU_1023129_0_0_1"/>
<name>R7YP82_CONA1</name>
<organism evidence="1 2">
    <name type="scientific">Coniosporium apollinis (strain CBS 100218)</name>
    <name type="common">Rock-inhabiting black yeast</name>
    <dbReference type="NCBI Taxonomy" id="1168221"/>
    <lineage>
        <taxon>Eukaryota</taxon>
        <taxon>Fungi</taxon>
        <taxon>Dikarya</taxon>
        <taxon>Ascomycota</taxon>
        <taxon>Pezizomycotina</taxon>
        <taxon>Dothideomycetes</taxon>
        <taxon>Dothideomycetes incertae sedis</taxon>
        <taxon>Coniosporium</taxon>
    </lineage>
</organism>